<keyword evidence="1" id="KW-0805">Transcription regulation</keyword>
<dbReference type="Pfam" id="PF00196">
    <property type="entry name" value="GerE"/>
    <property type="match status" value="1"/>
</dbReference>
<organism evidence="5 6">
    <name type="scientific">Rhizobium etli</name>
    <dbReference type="NCBI Taxonomy" id="29449"/>
    <lineage>
        <taxon>Bacteria</taxon>
        <taxon>Pseudomonadati</taxon>
        <taxon>Pseudomonadota</taxon>
        <taxon>Alphaproteobacteria</taxon>
        <taxon>Hyphomicrobiales</taxon>
        <taxon>Rhizobiaceae</taxon>
        <taxon>Rhizobium/Agrobacterium group</taxon>
        <taxon>Rhizobium</taxon>
    </lineage>
</organism>
<dbReference type="PROSITE" id="PS50043">
    <property type="entry name" value="HTH_LUXR_2"/>
    <property type="match status" value="1"/>
</dbReference>
<dbReference type="CDD" id="cd06170">
    <property type="entry name" value="LuxR_C_like"/>
    <property type="match status" value="1"/>
</dbReference>
<dbReference type="PRINTS" id="PR00038">
    <property type="entry name" value="HTHLUXR"/>
</dbReference>
<sequence length="80" mass="8903">MERPRINGASRTEISPDLSSRERECILWVARGKSSWDIGHILGISDNTVNFHIKNAMRKLEVSSRTVAAVKALNSGIIEL</sequence>
<dbReference type="InterPro" id="IPR036388">
    <property type="entry name" value="WH-like_DNA-bd_sf"/>
</dbReference>
<evidence type="ECO:0000256" key="2">
    <source>
        <dbReference type="ARBA" id="ARBA00023125"/>
    </source>
</evidence>
<geneLocation type="plasmid" evidence="6">
    <name>pretnxc12d</name>
</geneLocation>
<name>A0AAN1EMX4_RHIET</name>
<dbReference type="AlphaFoldDB" id="A0AAN1EMX4"/>
<dbReference type="EMBL" id="CP020910">
    <property type="protein sequence ID" value="ARQ13317.1"/>
    <property type="molecule type" value="Genomic_DNA"/>
</dbReference>
<dbReference type="InterPro" id="IPR000792">
    <property type="entry name" value="Tscrpt_reg_LuxR_C"/>
</dbReference>
<dbReference type="PROSITE" id="PS00622">
    <property type="entry name" value="HTH_LUXR_1"/>
    <property type="match status" value="1"/>
</dbReference>
<dbReference type="Proteomes" id="UP000194159">
    <property type="component" value="Plasmid pRetNXC12d"/>
</dbReference>
<evidence type="ECO:0000313" key="6">
    <source>
        <dbReference type="Proteomes" id="UP000194159"/>
    </source>
</evidence>
<reference evidence="5 6" key="1">
    <citation type="submission" date="2017-04" db="EMBL/GenBank/DDBJ databases">
        <title>Complete genome sequences of Rhizobium genomic linages associated to common bean (phaseolus vulgaris).</title>
        <authorList>
            <person name="Santamaria R.I."/>
            <person name="Bustos P."/>
            <person name="Perez-Carrascal O."/>
            <person name="Martinez-Flores I."/>
            <person name="Juarez S."/>
            <person name="Lozano L."/>
            <person name="Miranda F."/>
            <person name="Vinuesa P."/>
            <person name="Martinez-Romero E."/>
            <person name="Cevallos M.A."/>
            <person name="Romero D."/>
            <person name="Davila G."/>
            <person name="Gonzalez V."/>
        </authorList>
    </citation>
    <scope>NUCLEOTIDE SEQUENCE [LARGE SCALE GENOMIC DNA]</scope>
    <source>
        <strain evidence="5 6">NXC12</strain>
        <plasmid evidence="6">pretnxc12d</plasmid>
    </source>
</reference>
<dbReference type="InterPro" id="IPR016032">
    <property type="entry name" value="Sig_transdc_resp-reg_C-effctor"/>
</dbReference>
<keyword evidence="3" id="KW-0804">Transcription</keyword>
<feature type="domain" description="HTH luxR-type" evidence="4">
    <location>
        <begin position="11"/>
        <end position="76"/>
    </location>
</feature>
<evidence type="ECO:0000256" key="3">
    <source>
        <dbReference type="ARBA" id="ARBA00023163"/>
    </source>
</evidence>
<evidence type="ECO:0000256" key="1">
    <source>
        <dbReference type="ARBA" id="ARBA00023015"/>
    </source>
</evidence>
<keyword evidence="5" id="KW-0614">Plasmid</keyword>
<dbReference type="PANTHER" id="PTHR44688">
    <property type="entry name" value="DNA-BINDING TRANSCRIPTIONAL ACTIVATOR DEVR_DOSR"/>
    <property type="match status" value="1"/>
</dbReference>
<evidence type="ECO:0000313" key="5">
    <source>
        <dbReference type="EMBL" id="ARQ13317.1"/>
    </source>
</evidence>
<dbReference type="GO" id="GO:0006355">
    <property type="term" value="P:regulation of DNA-templated transcription"/>
    <property type="evidence" value="ECO:0007669"/>
    <property type="project" value="InterPro"/>
</dbReference>
<dbReference type="GO" id="GO:0003677">
    <property type="term" value="F:DNA binding"/>
    <property type="evidence" value="ECO:0007669"/>
    <property type="project" value="UniProtKB-KW"/>
</dbReference>
<gene>
    <name evidence="5" type="ORF">NXC12_PD00221</name>
</gene>
<dbReference type="Gene3D" id="1.10.10.10">
    <property type="entry name" value="Winged helix-like DNA-binding domain superfamily/Winged helix DNA-binding domain"/>
    <property type="match status" value="1"/>
</dbReference>
<dbReference type="SMART" id="SM00421">
    <property type="entry name" value="HTH_LUXR"/>
    <property type="match status" value="1"/>
</dbReference>
<evidence type="ECO:0000259" key="4">
    <source>
        <dbReference type="PROSITE" id="PS50043"/>
    </source>
</evidence>
<proteinExistence type="predicted"/>
<dbReference type="PANTHER" id="PTHR44688:SF16">
    <property type="entry name" value="DNA-BINDING TRANSCRIPTIONAL ACTIVATOR DEVR_DOSR"/>
    <property type="match status" value="1"/>
</dbReference>
<protein>
    <submittedName>
        <fullName evidence="5">Response regulator domain-containing protein</fullName>
    </submittedName>
</protein>
<accession>A0AAN1EMX4</accession>
<keyword evidence="2" id="KW-0238">DNA-binding</keyword>
<dbReference type="SUPFAM" id="SSF46894">
    <property type="entry name" value="C-terminal effector domain of the bipartite response regulators"/>
    <property type="match status" value="1"/>
</dbReference>